<keyword evidence="3 10" id="KW-0444">Lipid biosynthesis</keyword>
<protein>
    <recommendedName>
        <fullName evidence="8 10">Phosphate acyltransferase</fullName>
        <ecNumber evidence="8 10">2.3.1.274</ecNumber>
    </recommendedName>
    <alternativeName>
        <fullName evidence="10">Acyl-ACP phosphotransacylase</fullName>
    </alternativeName>
    <alternativeName>
        <fullName evidence="10">Acyl-[acyl-carrier-protein]--phosphate acyltransferase</fullName>
    </alternativeName>
    <alternativeName>
        <fullName evidence="10">Phosphate-acyl-ACP acyltransferase</fullName>
    </alternativeName>
</protein>
<keyword evidence="5 10" id="KW-0443">Lipid metabolism</keyword>
<comment type="catalytic activity">
    <reaction evidence="1 10">
        <text>a fatty acyl-[ACP] + phosphate = an acyl phosphate + holo-[ACP]</text>
        <dbReference type="Rhea" id="RHEA:42292"/>
        <dbReference type="Rhea" id="RHEA-COMP:9685"/>
        <dbReference type="Rhea" id="RHEA-COMP:14125"/>
        <dbReference type="ChEBI" id="CHEBI:43474"/>
        <dbReference type="ChEBI" id="CHEBI:59918"/>
        <dbReference type="ChEBI" id="CHEBI:64479"/>
        <dbReference type="ChEBI" id="CHEBI:138651"/>
        <dbReference type="EC" id="2.3.1.274"/>
    </reaction>
</comment>
<dbReference type="EC" id="2.3.1.274" evidence="8 10"/>
<evidence type="ECO:0000256" key="2">
    <source>
        <dbReference type="ARBA" id="ARBA00022490"/>
    </source>
</evidence>
<dbReference type="GO" id="GO:0008654">
    <property type="term" value="P:phospholipid biosynthetic process"/>
    <property type="evidence" value="ECO:0007669"/>
    <property type="project" value="UniProtKB-KW"/>
</dbReference>
<evidence type="ECO:0000256" key="10">
    <source>
        <dbReference type="HAMAP-Rule" id="MF_00019"/>
    </source>
</evidence>
<comment type="similarity">
    <text evidence="10">Belongs to the PlsX family.</text>
</comment>
<gene>
    <name evidence="10" type="primary">plsX</name>
    <name evidence="11" type="ORF">A4R26_17795</name>
</gene>
<reference evidence="12" key="1">
    <citation type="submission" date="2016-04" db="EMBL/GenBank/DDBJ databases">
        <authorList>
            <person name="Chen L."/>
            <person name="Zhuang W."/>
            <person name="Wang G."/>
        </authorList>
    </citation>
    <scope>NUCLEOTIDE SEQUENCE [LARGE SCALE GENOMIC DNA]</scope>
    <source>
        <strain evidence="12">208</strain>
    </source>
</reference>
<comment type="pathway">
    <text evidence="10">Lipid metabolism; phospholipid metabolism.</text>
</comment>
<evidence type="ECO:0000256" key="9">
    <source>
        <dbReference type="ARBA" id="ARBA00046608"/>
    </source>
</evidence>
<keyword evidence="11" id="KW-0012">Acyltransferase</keyword>
<evidence type="ECO:0000256" key="3">
    <source>
        <dbReference type="ARBA" id="ARBA00022516"/>
    </source>
</evidence>
<dbReference type="SUPFAM" id="SSF53659">
    <property type="entry name" value="Isocitrate/Isopropylmalate dehydrogenase-like"/>
    <property type="match status" value="1"/>
</dbReference>
<dbReference type="InterPro" id="IPR012281">
    <property type="entry name" value="Phospholipid_synth_PlsX-like"/>
</dbReference>
<comment type="subcellular location">
    <subcellularLocation>
        <location evidence="10">Cytoplasm</location>
    </subcellularLocation>
    <text evidence="10">Associated with the membrane possibly through PlsY.</text>
</comment>
<dbReference type="AlphaFoldDB" id="A0A1V9FXI1"/>
<dbReference type="Proteomes" id="UP000192276">
    <property type="component" value="Unassembled WGS sequence"/>
</dbReference>
<dbReference type="HAMAP" id="MF_00019">
    <property type="entry name" value="PlsX"/>
    <property type="match status" value="1"/>
</dbReference>
<keyword evidence="6 10" id="KW-0594">Phospholipid biosynthesis</keyword>
<evidence type="ECO:0000313" key="12">
    <source>
        <dbReference type="Proteomes" id="UP000192276"/>
    </source>
</evidence>
<evidence type="ECO:0000256" key="1">
    <source>
        <dbReference type="ARBA" id="ARBA00001232"/>
    </source>
</evidence>
<keyword evidence="12" id="KW-1185">Reference proteome</keyword>
<evidence type="ECO:0000256" key="7">
    <source>
        <dbReference type="ARBA" id="ARBA00023264"/>
    </source>
</evidence>
<dbReference type="GO" id="GO:0043811">
    <property type="term" value="F:phosphate:acyl-[acyl carrier protein] acyltransferase activity"/>
    <property type="evidence" value="ECO:0007669"/>
    <property type="project" value="UniProtKB-UniRule"/>
</dbReference>
<comment type="function">
    <text evidence="10">Catalyzes the reversible formation of acyl-phosphate (acyl-PO(4)) from acyl-[acyl-carrier-protein] (acyl-ACP). This enzyme utilizes acyl-ACP as fatty acyl donor, but not acyl-CoA.</text>
</comment>
<dbReference type="OrthoDB" id="9806408at2"/>
<dbReference type="PANTHER" id="PTHR30100">
    <property type="entry name" value="FATTY ACID/PHOSPHOLIPID SYNTHESIS PROTEIN PLSX"/>
    <property type="match status" value="1"/>
</dbReference>
<dbReference type="EMBL" id="LWBP01000112">
    <property type="protein sequence ID" value="OQP63030.1"/>
    <property type="molecule type" value="Genomic_DNA"/>
</dbReference>
<evidence type="ECO:0000256" key="6">
    <source>
        <dbReference type="ARBA" id="ARBA00023209"/>
    </source>
</evidence>
<dbReference type="Pfam" id="PF02504">
    <property type="entry name" value="FA_synthesis"/>
    <property type="match status" value="1"/>
</dbReference>
<dbReference type="NCBIfam" id="TIGR00182">
    <property type="entry name" value="plsX"/>
    <property type="match status" value="1"/>
</dbReference>
<proteinExistence type="inferred from homology"/>
<dbReference type="STRING" id="550983.A4R26_17795"/>
<dbReference type="Gene3D" id="3.40.718.10">
    <property type="entry name" value="Isopropylmalate Dehydrogenase"/>
    <property type="match status" value="1"/>
</dbReference>
<evidence type="ECO:0000256" key="5">
    <source>
        <dbReference type="ARBA" id="ARBA00023098"/>
    </source>
</evidence>
<evidence type="ECO:0000256" key="4">
    <source>
        <dbReference type="ARBA" id="ARBA00022679"/>
    </source>
</evidence>
<evidence type="ECO:0000256" key="8">
    <source>
        <dbReference type="ARBA" id="ARBA00024069"/>
    </source>
</evidence>
<dbReference type="InterPro" id="IPR003664">
    <property type="entry name" value="FA_synthesis"/>
</dbReference>
<evidence type="ECO:0000313" key="11">
    <source>
        <dbReference type="EMBL" id="OQP63030.1"/>
    </source>
</evidence>
<keyword evidence="4 10" id="KW-0808">Transferase</keyword>
<comment type="subunit">
    <text evidence="9 10">Homodimer. Probably interacts with PlsY.</text>
</comment>
<dbReference type="UniPathway" id="UPA00085"/>
<dbReference type="RefSeq" id="WP_081163912.1">
    <property type="nucleotide sequence ID" value="NZ_LWBP01000112.1"/>
</dbReference>
<keyword evidence="2 10" id="KW-0963">Cytoplasm</keyword>
<dbReference type="PIRSF" id="PIRSF002465">
    <property type="entry name" value="Phsphlp_syn_PlsX"/>
    <property type="match status" value="1"/>
</dbReference>
<dbReference type="PANTHER" id="PTHR30100:SF1">
    <property type="entry name" value="PHOSPHATE ACYLTRANSFERASE"/>
    <property type="match status" value="1"/>
</dbReference>
<organism evidence="11 12">
    <name type="scientific">Niastella populi</name>
    <dbReference type="NCBI Taxonomy" id="550983"/>
    <lineage>
        <taxon>Bacteria</taxon>
        <taxon>Pseudomonadati</taxon>
        <taxon>Bacteroidota</taxon>
        <taxon>Chitinophagia</taxon>
        <taxon>Chitinophagales</taxon>
        <taxon>Chitinophagaceae</taxon>
        <taxon>Niastella</taxon>
    </lineage>
</organism>
<dbReference type="GO" id="GO:0005737">
    <property type="term" value="C:cytoplasm"/>
    <property type="evidence" value="ECO:0007669"/>
    <property type="project" value="UniProtKB-SubCell"/>
</dbReference>
<keyword evidence="7 10" id="KW-1208">Phospholipid metabolism</keyword>
<sequence length="315" mass="34100">MTICLDMMGGDFAPLEAVKGVRDYLTEAVDPALLFLVGDEAQINPLLQQHQIPAEKVRVFHAPQVIDYNESPTKALKEKQQSSIAVGFHLLATGKAGAFISAGNTGAMLVGAMYSIKPIEGVQRPTISTIIPKDNGNTGLLLDVGLNADCKPEHLNQFALLGSLYAKHILGIDNPRVALLNIGEEEGKGNLLAQSTYPLLKENSQINFVGNVEGRDILLDKADVMVCDGFTGNVILKMAESLYEITHRKELKHEYLDRFNFELYGGTPVLGVAKPVIIGHGISHAKAFSNMIHLAQKMIATDLMGKMKASITPNA</sequence>
<dbReference type="GO" id="GO:0006633">
    <property type="term" value="P:fatty acid biosynthetic process"/>
    <property type="evidence" value="ECO:0007669"/>
    <property type="project" value="UniProtKB-UniRule"/>
</dbReference>
<accession>A0A1V9FXI1</accession>
<comment type="caution">
    <text evidence="11">The sequence shown here is derived from an EMBL/GenBank/DDBJ whole genome shotgun (WGS) entry which is preliminary data.</text>
</comment>
<name>A0A1V9FXI1_9BACT</name>